<evidence type="ECO:0000259" key="8">
    <source>
        <dbReference type="Pfam" id="PF25967"/>
    </source>
</evidence>
<dbReference type="Gene3D" id="1.10.287.470">
    <property type="entry name" value="Helix hairpin bin"/>
    <property type="match status" value="1"/>
</dbReference>
<dbReference type="Proteomes" id="UP000228945">
    <property type="component" value="Chromosome"/>
</dbReference>
<evidence type="ECO:0000313" key="9">
    <source>
        <dbReference type="EMBL" id="ATQ44163.1"/>
    </source>
</evidence>
<dbReference type="NCBIfam" id="TIGR01730">
    <property type="entry name" value="RND_mfp"/>
    <property type="match status" value="1"/>
</dbReference>
<dbReference type="GO" id="GO:0022857">
    <property type="term" value="F:transmembrane transporter activity"/>
    <property type="evidence" value="ECO:0007669"/>
    <property type="project" value="InterPro"/>
</dbReference>
<accession>A0A2D2B1P8</accession>
<dbReference type="SUPFAM" id="SSF111369">
    <property type="entry name" value="HlyD-like secretion proteins"/>
    <property type="match status" value="1"/>
</dbReference>
<dbReference type="KEGG" id="cmb:CSW64_18105"/>
<dbReference type="GO" id="GO:0005886">
    <property type="term" value="C:plasma membrane"/>
    <property type="evidence" value="ECO:0007669"/>
    <property type="project" value="TreeGrafter"/>
</dbReference>
<feature type="region of interest" description="Disordered" evidence="3">
    <location>
        <begin position="359"/>
        <end position="384"/>
    </location>
</feature>
<reference evidence="9 10" key="1">
    <citation type="submission" date="2017-10" db="EMBL/GenBank/DDBJ databases">
        <title>Genome sequence of Caulobacter mirabilis FWC38.</title>
        <authorList>
            <person name="Fiebig A."/>
            <person name="Crosson S."/>
        </authorList>
    </citation>
    <scope>NUCLEOTIDE SEQUENCE [LARGE SCALE GENOMIC DNA]</scope>
    <source>
        <strain evidence="9 10">FWC 38</strain>
    </source>
</reference>
<comment type="similarity">
    <text evidence="2">Belongs to the membrane fusion protein (MFP) (TC 8.A.1) family.</text>
</comment>
<feature type="chain" id="PRO_5013937983" evidence="4">
    <location>
        <begin position="20"/>
        <end position="384"/>
    </location>
</feature>
<evidence type="ECO:0000256" key="2">
    <source>
        <dbReference type="ARBA" id="ARBA00009477"/>
    </source>
</evidence>
<feature type="domain" description="Multidrug resistance protein MdtA-like beta-barrel" evidence="7">
    <location>
        <begin position="194"/>
        <end position="274"/>
    </location>
</feature>
<dbReference type="GO" id="GO:0046677">
    <property type="term" value="P:response to antibiotic"/>
    <property type="evidence" value="ECO:0007669"/>
    <property type="project" value="TreeGrafter"/>
</dbReference>
<evidence type="ECO:0000259" key="5">
    <source>
        <dbReference type="Pfam" id="PF25876"/>
    </source>
</evidence>
<keyword evidence="4" id="KW-0732">Signal</keyword>
<gene>
    <name evidence="9" type="ORF">CSW64_18105</name>
</gene>
<dbReference type="EMBL" id="CP024201">
    <property type="protein sequence ID" value="ATQ44163.1"/>
    <property type="molecule type" value="Genomic_DNA"/>
</dbReference>
<dbReference type="OrthoDB" id="9806939at2"/>
<evidence type="ECO:0000259" key="6">
    <source>
        <dbReference type="Pfam" id="PF25917"/>
    </source>
</evidence>
<dbReference type="GO" id="GO:0030313">
    <property type="term" value="C:cell envelope"/>
    <property type="evidence" value="ECO:0007669"/>
    <property type="project" value="UniProtKB-SubCell"/>
</dbReference>
<dbReference type="Gene3D" id="2.40.50.100">
    <property type="match status" value="1"/>
</dbReference>
<dbReference type="Gene3D" id="2.40.30.170">
    <property type="match status" value="1"/>
</dbReference>
<organism evidence="9 10">
    <name type="scientific">Caulobacter mirabilis</name>
    <dbReference type="NCBI Taxonomy" id="69666"/>
    <lineage>
        <taxon>Bacteria</taxon>
        <taxon>Pseudomonadati</taxon>
        <taxon>Pseudomonadota</taxon>
        <taxon>Alphaproteobacteria</taxon>
        <taxon>Caulobacterales</taxon>
        <taxon>Caulobacteraceae</taxon>
        <taxon>Caulobacter</taxon>
    </lineage>
</organism>
<dbReference type="Pfam" id="PF25876">
    <property type="entry name" value="HH_MFP_RND"/>
    <property type="match status" value="1"/>
</dbReference>
<feature type="compositionally biased region" description="Low complexity" evidence="3">
    <location>
        <begin position="374"/>
        <end position="384"/>
    </location>
</feature>
<evidence type="ECO:0000256" key="3">
    <source>
        <dbReference type="SAM" id="MobiDB-lite"/>
    </source>
</evidence>
<name>A0A2D2B1P8_9CAUL</name>
<dbReference type="Pfam" id="PF25944">
    <property type="entry name" value="Beta-barrel_RND"/>
    <property type="match status" value="1"/>
</dbReference>
<dbReference type="PANTHER" id="PTHR30158">
    <property type="entry name" value="ACRA/E-RELATED COMPONENT OF DRUG EFFLUX TRANSPORTER"/>
    <property type="match status" value="1"/>
</dbReference>
<proteinExistence type="inferred from homology"/>
<sequence>MRKLPAFTALGLITAVALAGCGKPEAQGAPPPPQVSVATPLQETVVDWSDFVGRFEAPQQVEVRARAGGFVQAVHFRDGQYVQKGQLLFTLDPRQAQAALASAQARAAQARGELERAEALVATQAISRELYDSRKAAALVADAEVRARQLDVEFTRVTAPISGTVSDRRVDPGNVIAGGTSAGDVLTTIVSTSPIYFTFDASEAQLLQAQRAGAKGGATVKVKLQDEPDYNWTGKVDFSDNALDGGSGAVRMRAVINNPGNFLKPGMFGHARLEGAAPYQAMLLPDTAIASDAARKVVYVANADGSVAVKPVQLGPLSGGLRVIRSGLTPTDKVIVNGIQRVQQPGVKVQAKTVAITRPKSGPVGQAPAPSIPPASVATPVGAN</sequence>
<dbReference type="PROSITE" id="PS51257">
    <property type="entry name" value="PROKAR_LIPOPROTEIN"/>
    <property type="match status" value="1"/>
</dbReference>
<evidence type="ECO:0000256" key="4">
    <source>
        <dbReference type="SAM" id="SignalP"/>
    </source>
</evidence>
<dbReference type="InterPro" id="IPR058626">
    <property type="entry name" value="MdtA-like_b-barrel"/>
</dbReference>
<feature type="domain" description="Multidrug resistance protein MdtA-like C-terminal permuted SH3" evidence="8">
    <location>
        <begin position="280"/>
        <end position="341"/>
    </location>
</feature>
<feature type="domain" description="Multidrug resistance protein MdtA-like alpha-helical hairpin" evidence="5">
    <location>
        <begin position="93"/>
        <end position="149"/>
    </location>
</feature>
<dbReference type="InterPro" id="IPR058625">
    <property type="entry name" value="MdtA-like_BSH"/>
</dbReference>
<protein>
    <submittedName>
        <fullName evidence="9">Efflux transporter periplasmic adaptor subunit</fullName>
    </submittedName>
</protein>
<dbReference type="AlphaFoldDB" id="A0A2D2B1P8"/>
<dbReference type="Gene3D" id="2.40.420.20">
    <property type="match status" value="1"/>
</dbReference>
<evidence type="ECO:0000259" key="7">
    <source>
        <dbReference type="Pfam" id="PF25944"/>
    </source>
</evidence>
<dbReference type="InterPro" id="IPR058627">
    <property type="entry name" value="MdtA-like_C"/>
</dbReference>
<dbReference type="RefSeq" id="WP_099623411.1">
    <property type="nucleotide sequence ID" value="NZ_CP024201.1"/>
</dbReference>
<feature type="domain" description="Multidrug resistance protein MdtA-like barrel-sandwich hybrid" evidence="6">
    <location>
        <begin position="60"/>
        <end position="187"/>
    </location>
</feature>
<dbReference type="PANTHER" id="PTHR30158:SF24">
    <property type="entry name" value="HLYD FAMILY SECRETION PROTEIN"/>
    <property type="match status" value="1"/>
</dbReference>
<dbReference type="InterPro" id="IPR058624">
    <property type="entry name" value="MdtA-like_HH"/>
</dbReference>
<dbReference type="Pfam" id="PF25917">
    <property type="entry name" value="BSH_RND"/>
    <property type="match status" value="1"/>
</dbReference>
<keyword evidence="10" id="KW-1185">Reference proteome</keyword>
<feature type="signal peptide" evidence="4">
    <location>
        <begin position="1"/>
        <end position="19"/>
    </location>
</feature>
<evidence type="ECO:0000313" key="10">
    <source>
        <dbReference type="Proteomes" id="UP000228945"/>
    </source>
</evidence>
<evidence type="ECO:0000256" key="1">
    <source>
        <dbReference type="ARBA" id="ARBA00004196"/>
    </source>
</evidence>
<comment type="subcellular location">
    <subcellularLocation>
        <location evidence="1">Cell envelope</location>
    </subcellularLocation>
</comment>
<dbReference type="Pfam" id="PF25967">
    <property type="entry name" value="RND-MFP_C"/>
    <property type="match status" value="1"/>
</dbReference>
<dbReference type="InterPro" id="IPR006143">
    <property type="entry name" value="RND_pump_MFP"/>
</dbReference>